<dbReference type="GO" id="GO:0008270">
    <property type="term" value="F:zinc ion binding"/>
    <property type="evidence" value="ECO:0007669"/>
    <property type="project" value="UniProtKB-KW"/>
</dbReference>
<evidence type="ECO:0000256" key="3">
    <source>
        <dbReference type="ARBA" id="ARBA00022723"/>
    </source>
</evidence>
<dbReference type="AlphaFoldDB" id="A0AAD5PGC2"/>
<dbReference type="FunFam" id="3.30.40.10:FF:000143">
    <property type="entry name" value="Regulator of gluconeogenesis Rmd5"/>
    <property type="match status" value="1"/>
</dbReference>
<dbReference type="GO" id="GO:0005737">
    <property type="term" value="C:cytoplasm"/>
    <property type="evidence" value="ECO:0007669"/>
    <property type="project" value="UniProtKB-SubCell"/>
</dbReference>
<comment type="caution">
    <text evidence="13">The sequence shown here is derived from an EMBL/GenBank/DDBJ whole genome shotgun (WGS) entry which is preliminary data.</text>
</comment>
<dbReference type="InterPro" id="IPR013144">
    <property type="entry name" value="CRA_dom"/>
</dbReference>
<evidence type="ECO:0000313" key="14">
    <source>
        <dbReference type="Proteomes" id="UP001209540"/>
    </source>
</evidence>
<dbReference type="SMART" id="SM00184">
    <property type="entry name" value="RING"/>
    <property type="match status" value="1"/>
</dbReference>
<dbReference type="Proteomes" id="UP001209540">
    <property type="component" value="Unassembled WGS sequence"/>
</dbReference>
<dbReference type="InterPro" id="IPR037683">
    <property type="entry name" value="Rmd5_dRing"/>
</dbReference>
<keyword evidence="14" id="KW-1185">Reference proteome</keyword>
<reference evidence="13" key="1">
    <citation type="journal article" date="2022" name="IScience">
        <title>Evolution of zygomycete secretomes and the origins of terrestrial fungal ecologies.</title>
        <authorList>
            <person name="Chang Y."/>
            <person name="Wang Y."/>
            <person name="Mondo S."/>
            <person name="Ahrendt S."/>
            <person name="Andreopoulos W."/>
            <person name="Barry K."/>
            <person name="Beard J."/>
            <person name="Benny G.L."/>
            <person name="Blankenship S."/>
            <person name="Bonito G."/>
            <person name="Cuomo C."/>
            <person name="Desiro A."/>
            <person name="Gervers K.A."/>
            <person name="Hundley H."/>
            <person name="Kuo A."/>
            <person name="LaButti K."/>
            <person name="Lang B.F."/>
            <person name="Lipzen A."/>
            <person name="O'Donnell K."/>
            <person name="Pangilinan J."/>
            <person name="Reynolds N."/>
            <person name="Sandor L."/>
            <person name="Smith M.E."/>
            <person name="Tsang A."/>
            <person name="Grigoriev I.V."/>
            <person name="Stajich J.E."/>
            <person name="Spatafora J.W."/>
        </authorList>
    </citation>
    <scope>NUCLEOTIDE SEQUENCE</scope>
    <source>
        <strain evidence="13">RSA 2281</strain>
    </source>
</reference>
<dbReference type="InterPro" id="IPR045098">
    <property type="entry name" value="Fyv10_fam"/>
</dbReference>
<dbReference type="EMBL" id="JAIXMP010000007">
    <property type="protein sequence ID" value="KAI9270602.1"/>
    <property type="molecule type" value="Genomic_DNA"/>
</dbReference>
<dbReference type="Pfam" id="PF13445">
    <property type="entry name" value="zf-RING_UBOX"/>
    <property type="match status" value="1"/>
</dbReference>
<dbReference type="SMART" id="SM00668">
    <property type="entry name" value="CTLH"/>
    <property type="match status" value="1"/>
</dbReference>
<organism evidence="13 14">
    <name type="scientific">Phascolomyces articulosus</name>
    <dbReference type="NCBI Taxonomy" id="60185"/>
    <lineage>
        <taxon>Eukaryota</taxon>
        <taxon>Fungi</taxon>
        <taxon>Fungi incertae sedis</taxon>
        <taxon>Mucoromycota</taxon>
        <taxon>Mucoromycotina</taxon>
        <taxon>Mucoromycetes</taxon>
        <taxon>Mucorales</taxon>
        <taxon>Lichtheimiaceae</taxon>
        <taxon>Phascolomyces</taxon>
    </lineage>
</organism>
<dbReference type="GO" id="GO:0005634">
    <property type="term" value="C:nucleus"/>
    <property type="evidence" value="ECO:0007669"/>
    <property type="project" value="TreeGrafter"/>
</dbReference>
<evidence type="ECO:0000256" key="7">
    <source>
        <dbReference type="ARBA" id="ARBA00075398"/>
    </source>
</evidence>
<reference evidence="13" key="2">
    <citation type="submission" date="2023-02" db="EMBL/GenBank/DDBJ databases">
        <authorList>
            <consortium name="DOE Joint Genome Institute"/>
            <person name="Mondo S.J."/>
            <person name="Chang Y."/>
            <person name="Wang Y."/>
            <person name="Ahrendt S."/>
            <person name="Andreopoulos W."/>
            <person name="Barry K."/>
            <person name="Beard J."/>
            <person name="Benny G.L."/>
            <person name="Blankenship S."/>
            <person name="Bonito G."/>
            <person name="Cuomo C."/>
            <person name="Desiro A."/>
            <person name="Gervers K.A."/>
            <person name="Hundley H."/>
            <person name="Kuo A."/>
            <person name="LaButti K."/>
            <person name="Lang B.F."/>
            <person name="Lipzen A."/>
            <person name="O'Donnell K."/>
            <person name="Pangilinan J."/>
            <person name="Reynolds N."/>
            <person name="Sandor L."/>
            <person name="Smith M.W."/>
            <person name="Tsang A."/>
            <person name="Grigoriev I.V."/>
            <person name="Stajich J.E."/>
            <person name="Spatafora J.W."/>
        </authorList>
    </citation>
    <scope>NUCLEOTIDE SEQUENCE</scope>
    <source>
        <strain evidence="13">RSA 2281</strain>
    </source>
</reference>
<feature type="compositionally biased region" description="Basic and acidic residues" evidence="10">
    <location>
        <begin position="62"/>
        <end position="78"/>
    </location>
</feature>
<dbReference type="GO" id="GO:0034657">
    <property type="term" value="C:GID complex"/>
    <property type="evidence" value="ECO:0007669"/>
    <property type="project" value="TreeGrafter"/>
</dbReference>
<dbReference type="CDD" id="cd16652">
    <property type="entry name" value="dRING_Rmd5p-like"/>
    <property type="match status" value="1"/>
</dbReference>
<protein>
    <recommendedName>
        <fullName evidence="8">GID complex catalytic subunit 2</fullName>
    </recommendedName>
    <alternativeName>
        <fullName evidence="7">Glucose-induced degradation protein 2</fullName>
    </alternativeName>
</protein>
<dbReference type="PROSITE" id="PS51867">
    <property type="entry name" value="ZF_RING_GID"/>
    <property type="match status" value="1"/>
</dbReference>
<evidence type="ECO:0000256" key="1">
    <source>
        <dbReference type="ARBA" id="ARBA00004496"/>
    </source>
</evidence>
<name>A0AAD5PGC2_9FUNG</name>
<dbReference type="InterPro" id="IPR024964">
    <property type="entry name" value="CTLH/CRA"/>
</dbReference>
<dbReference type="InterPro" id="IPR027370">
    <property type="entry name" value="Znf-RING_euk"/>
</dbReference>
<dbReference type="InterPro" id="IPR006595">
    <property type="entry name" value="CTLH_C"/>
</dbReference>
<dbReference type="GO" id="GO:0061630">
    <property type="term" value="F:ubiquitin protein ligase activity"/>
    <property type="evidence" value="ECO:0007669"/>
    <property type="project" value="InterPro"/>
</dbReference>
<evidence type="ECO:0000256" key="10">
    <source>
        <dbReference type="SAM" id="MobiDB-lite"/>
    </source>
</evidence>
<evidence type="ECO:0000256" key="9">
    <source>
        <dbReference type="PROSITE-ProRule" id="PRU01215"/>
    </source>
</evidence>
<evidence type="ECO:0000259" key="12">
    <source>
        <dbReference type="PROSITE" id="PS51867"/>
    </source>
</evidence>
<dbReference type="SMART" id="SM00757">
    <property type="entry name" value="CRA"/>
    <property type="match status" value="1"/>
</dbReference>
<comment type="similarity">
    <text evidence="6">Belongs to the RMD5/GID2 family.</text>
</comment>
<keyword evidence="2" id="KW-0963">Cytoplasm</keyword>
<keyword evidence="3" id="KW-0479">Metal-binding</keyword>
<evidence type="ECO:0000256" key="2">
    <source>
        <dbReference type="ARBA" id="ARBA00022490"/>
    </source>
</evidence>
<dbReference type="InterPro" id="IPR001841">
    <property type="entry name" value="Znf_RING"/>
</dbReference>
<dbReference type="GO" id="GO:0043161">
    <property type="term" value="P:proteasome-mediated ubiquitin-dependent protein catabolic process"/>
    <property type="evidence" value="ECO:0007669"/>
    <property type="project" value="InterPro"/>
</dbReference>
<keyword evidence="5" id="KW-0862">Zinc</keyword>
<evidence type="ECO:0000256" key="6">
    <source>
        <dbReference type="ARBA" id="ARBA00061136"/>
    </source>
</evidence>
<dbReference type="PANTHER" id="PTHR12170:SF3">
    <property type="entry name" value="GH10162P"/>
    <property type="match status" value="1"/>
</dbReference>
<evidence type="ECO:0000259" key="11">
    <source>
        <dbReference type="PROSITE" id="PS50897"/>
    </source>
</evidence>
<dbReference type="PROSITE" id="PS50897">
    <property type="entry name" value="CTLH"/>
    <property type="match status" value="1"/>
</dbReference>
<evidence type="ECO:0000256" key="5">
    <source>
        <dbReference type="ARBA" id="ARBA00022833"/>
    </source>
</evidence>
<feature type="zinc finger region" description="RING-Gid-type" evidence="9">
    <location>
        <begin position="345"/>
        <end position="395"/>
    </location>
</feature>
<gene>
    <name evidence="13" type="ORF">BDA99DRAFT_502235</name>
</gene>
<evidence type="ECO:0000256" key="8">
    <source>
        <dbReference type="ARBA" id="ARBA00080744"/>
    </source>
</evidence>
<feature type="domain" description="RING-Gid-type" evidence="12">
    <location>
        <begin position="345"/>
        <end position="395"/>
    </location>
</feature>
<feature type="region of interest" description="Disordered" evidence="10">
    <location>
        <begin position="58"/>
        <end position="78"/>
    </location>
</feature>
<dbReference type="InterPro" id="IPR013083">
    <property type="entry name" value="Znf_RING/FYVE/PHD"/>
</dbReference>
<sequence length="409" mass="47314">MEDLLLHSTNIQKAQSKMQSGVSSGLDDLSNLLRQAKENIQKDPTRMNDALNTLQTMARGRYNKENKDDSHDTEKSKDKEFYKVQKKFHGSVNKFAKDIEKRFTQDLSVISNPEAFAGKEYLLSRALAIHFIRQGQFDLCDTFMREAGIDEEDELRLTTELLKKEFQRMYSILRELEESHELTNAIQWARTHHEELSKIGSSLEFDLHRLRFIQLLAQQKPMEALSYSRQYFDPFADKHMTEIQRMMTSMIYYQNLGNSPYADLCSPTLWMDISHEFQKDFCSLLNMSAESPLHASVLVGTTALPVIMKLYKIISMKKTEWSQQDELPVELPLSDDLRFHSVFACPVSKEQATEDNPPMMMPCGHVICRESLTRLSRSSSSRYGRNSMRFKCPYCPSESAADQAVQVYF</sequence>
<dbReference type="InterPro" id="IPR044063">
    <property type="entry name" value="ZF_RING_GID"/>
</dbReference>
<dbReference type="Pfam" id="PF10607">
    <property type="entry name" value="CTLH"/>
    <property type="match status" value="1"/>
</dbReference>
<evidence type="ECO:0000256" key="4">
    <source>
        <dbReference type="ARBA" id="ARBA00022771"/>
    </source>
</evidence>
<comment type="subcellular location">
    <subcellularLocation>
        <location evidence="1">Cytoplasm</location>
    </subcellularLocation>
</comment>
<feature type="domain" description="CTLH" evidence="11">
    <location>
        <begin position="165"/>
        <end position="223"/>
    </location>
</feature>
<proteinExistence type="inferred from homology"/>
<accession>A0AAD5PGC2</accession>
<dbReference type="SUPFAM" id="SSF57850">
    <property type="entry name" value="RING/U-box"/>
    <property type="match status" value="1"/>
</dbReference>
<keyword evidence="4 9" id="KW-0863">Zinc-finger</keyword>
<evidence type="ECO:0000313" key="13">
    <source>
        <dbReference type="EMBL" id="KAI9270602.1"/>
    </source>
</evidence>
<dbReference type="Gene3D" id="3.30.40.10">
    <property type="entry name" value="Zinc/RING finger domain, C3HC4 (zinc finger)"/>
    <property type="match status" value="1"/>
</dbReference>
<dbReference type="PANTHER" id="PTHR12170">
    <property type="entry name" value="MACROPHAGE ERYTHROBLAST ATTACHER-RELATED"/>
    <property type="match status" value="1"/>
</dbReference>